<dbReference type="KEGG" id="pfy:PFICI_07676"/>
<dbReference type="eggNOG" id="KOG2843">
    <property type="taxonomic scope" value="Eukaryota"/>
</dbReference>
<keyword evidence="9 13" id="KW-0585">Phenylalanine catabolism</keyword>
<keyword evidence="5 13" id="KW-0378">Hydrolase</keyword>
<comment type="cofactor">
    <cofactor evidence="13">
        <name>Mg(2+)</name>
        <dbReference type="ChEBI" id="CHEBI:18420"/>
    </cofactor>
    <cofactor evidence="13">
        <name>Ca(2+)</name>
        <dbReference type="ChEBI" id="CHEBI:29108"/>
    </cofactor>
</comment>
<feature type="binding site" evidence="11">
    <location>
        <position position="222"/>
    </location>
    <ligand>
        <name>substrate</name>
    </ligand>
</feature>
<dbReference type="Pfam" id="PF01557">
    <property type="entry name" value="FAA_hydrolase"/>
    <property type="match status" value="1"/>
</dbReference>
<dbReference type="PANTHER" id="PTHR43069:SF5">
    <property type="entry name" value="FUMARYLACETOACETASE"/>
    <property type="match status" value="1"/>
</dbReference>
<dbReference type="GO" id="GO:0046872">
    <property type="term" value="F:metal ion binding"/>
    <property type="evidence" value="ECO:0007669"/>
    <property type="project" value="UniProtKB-UniRule"/>
</dbReference>
<protein>
    <recommendedName>
        <fullName evidence="3 13">Fumarylacetoacetase</fullName>
        <ecNumber evidence="3 13">3.7.1.2</ecNumber>
    </recommendedName>
    <alternativeName>
        <fullName evidence="13">Fumarylacetoacetate hydrolase</fullName>
    </alternativeName>
</protein>
<feature type="active site" description="Proton acceptor" evidence="10">
    <location>
        <position position="118"/>
    </location>
</feature>
<evidence type="ECO:0000256" key="8">
    <source>
        <dbReference type="ARBA" id="ARBA00022878"/>
    </source>
</evidence>
<dbReference type="InterPro" id="IPR011234">
    <property type="entry name" value="Fumarylacetoacetase-like_C"/>
</dbReference>
<dbReference type="EMBL" id="KI912113">
    <property type="protein sequence ID" value="ETS80147.1"/>
    <property type="molecule type" value="Genomic_DNA"/>
</dbReference>
<keyword evidence="8 13" id="KW-0828">Tyrosine catabolism</keyword>
<accession>W3X416</accession>
<dbReference type="EC" id="3.7.1.2" evidence="3 13"/>
<keyword evidence="17" id="KW-1185">Reference proteome</keyword>
<evidence type="ECO:0000256" key="10">
    <source>
        <dbReference type="PIRSR" id="PIRSR605959-1"/>
    </source>
</evidence>
<organism evidence="16 17">
    <name type="scientific">Pestalotiopsis fici (strain W106-1 / CGMCC3.15140)</name>
    <dbReference type="NCBI Taxonomy" id="1229662"/>
    <lineage>
        <taxon>Eukaryota</taxon>
        <taxon>Fungi</taxon>
        <taxon>Dikarya</taxon>
        <taxon>Ascomycota</taxon>
        <taxon>Pezizomycotina</taxon>
        <taxon>Sordariomycetes</taxon>
        <taxon>Xylariomycetidae</taxon>
        <taxon>Amphisphaeriales</taxon>
        <taxon>Sporocadaceae</taxon>
        <taxon>Pestalotiopsis</taxon>
    </lineage>
</organism>
<feature type="binding site" evidence="12">
    <location>
        <position position="111"/>
    </location>
    <ligand>
        <name>Ca(2+)</name>
        <dbReference type="ChEBI" id="CHEBI:29108"/>
    </ligand>
</feature>
<dbReference type="InParanoid" id="W3X416"/>
<dbReference type="AlphaFoldDB" id="W3X416"/>
<feature type="binding site" evidence="12">
    <location>
        <position position="183"/>
    </location>
    <ligand>
        <name>Ca(2+)</name>
        <dbReference type="ChEBI" id="CHEBI:29108"/>
    </ligand>
</feature>
<comment type="catalytic activity">
    <reaction evidence="13">
        <text>4-fumarylacetoacetate + H2O = acetoacetate + fumarate + H(+)</text>
        <dbReference type="Rhea" id="RHEA:10244"/>
        <dbReference type="ChEBI" id="CHEBI:13705"/>
        <dbReference type="ChEBI" id="CHEBI:15377"/>
        <dbReference type="ChEBI" id="CHEBI:15378"/>
        <dbReference type="ChEBI" id="CHEBI:18034"/>
        <dbReference type="ChEBI" id="CHEBI:29806"/>
        <dbReference type="EC" id="3.7.1.2"/>
    </reaction>
</comment>
<evidence type="ECO:0000256" key="4">
    <source>
        <dbReference type="ARBA" id="ARBA00022723"/>
    </source>
</evidence>
<feature type="binding site" evidence="12">
    <location>
        <position position="215"/>
    </location>
    <ligand>
        <name>Mg(2+)</name>
        <dbReference type="ChEBI" id="CHEBI:18420"/>
    </ligand>
</feature>
<comment type="pathway">
    <text evidence="1 13">Amino-acid degradation; L-phenylalanine degradation; acetoacetate and fumarate from L-phenylalanine: step 6/6.</text>
</comment>
<evidence type="ECO:0000256" key="9">
    <source>
        <dbReference type="ARBA" id="ARBA00023232"/>
    </source>
</evidence>
<evidence type="ECO:0000256" key="2">
    <source>
        <dbReference type="ARBA" id="ARBA00010211"/>
    </source>
</evidence>
<keyword evidence="7 12" id="KW-0460">Magnesium</keyword>
<dbReference type="GeneID" id="19272689"/>
<keyword evidence="4 12" id="KW-0479">Metal-binding</keyword>
<dbReference type="GO" id="GO:0006572">
    <property type="term" value="P:L-tyrosine catabolic process"/>
    <property type="evidence" value="ECO:0007669"/>
    <property type="project" value="UniProtKB-UniRule"/>
</dbReference>
<feature type="domain" description="Fumarylacetoacetase N-terminal" evidence="15">
    <location>
        <begin position="10"/>
        <end position="103"/>
    </location>
</feature>
<evidence type="ECO:0000256" key="5">
    <source>
        <dbReference type="ARBA" id="ARBA00022801"/>
    </source>
</evidence>
<dbReference type="OMA" id="QGLEMNP"/>
<proteinExistence type="inferred from homology"/>
<evidence type="ECO:0000256" key="7">
    <source>
        <dbReference type="ARBA" id="ARBA00022842"/>
    </source>
</evidence>
<dbReference type="SUPFAM" id="SSF56529">
    <property type="entry name" value="FAH"/>
    <property type="match status" value="1"/>
</dbReference>
<dbReference type="UniPathway" id="UPA00139">
    <property type="reaction ID" value="UER00341"/>
</dbReference>
<dbReference type="Pfam" id="PF09298">
    <property type="entry name" value="FAA_hydrolase_N"/>
    <property type="match status" value="1"/>
</dbReference>
<dbReference type="InterPro" id="IPR036462">
    <property type="entry name" value="Fumarylacetoacetase_N_sf"/>
</dbReference>
<dbReference type="GO" id="GO:0004334">
    <property type="term" value="F:fumarylacetoacetase activity"/>
    <property type="evidence" value="ECO:0007669"/>
    <property type="project" value="UniProtKB-UniRule"/>
</dbReference>
<evidence type="ECO:0000313" key="17">
    <source>
        <dbReference type="Proteomes" id="UP000030651"/>
    </source>
</evidence>
<feature type="binding site" evidence="11">
    <location>
        <position position="331"/>
    </location>
    <ligand>
        <name>substrate</name>
    </ligand>
</feature>
<sequence>MAYSDHFSLANIPYGIASTVGDAHRERAVVTRLADKVVFLSDLTLDVTDQVKSALKQCTLNDLAGLSKPELQQLRKQLGSILADKAVLDKYGFKLEDVELHLPIKVAGFTDFSCSKEHVLNAGEAVFGKRSMPPAFLHYPVGYSGTSSTIVVSGTPVQRPNGMYRAGETVEFGASRAMDYELEFAAIVGKPTKMGESVKLEDADDHIFGLVLLNDWSARDIQGLEMVPLGPMNGKSFSTSISPWVIPLDALEPFATEAPAKEIPAPVFLHEKKAKPSYNIKLEAELLRDGTSTKLCTANVSWMYWTFRDLVVQKTVNGCNLNTGDVLATGTVSGVGDDEHGCLLEMTKGGKVEFALSDGAKRTYLQDGDGVRMTAFCGDGVGFGECTGFITPAKPL</sequence>
<keyword evidence="6 12" id="KW-0106">Calcium</keyword>
<dbReference type="HOGENOM" id="CLU_026207_2_0_1"/>
<feature type="domain" description="Fumarylacetoacetase-like C-terminal" evidence="14">
    <location>
        <begin position="109"/>
        <end position="384"/>
    </location>
</feature>
<evidence type="ECO:0000259" key="14">
    <source>
        <dbReference type="Pfam" id="PF01557"/>
    </source>
</evidence>
<evidence type="ECO:0000256" key="11">
    <source>
        <dbReference type="PIRSR" id="PIRSR605959-2"/>
    </source>
</evidence>
<dbReference type="STRING" id="1229662.W3X416"/>
<dbReference type="SUPFAM" id="SSF63433">
    <property type="entry name" value="Fumarylacetoacetate hydrolase, FAH, N-terminal domain"/>
    <property type="match status" value="1"/>
</dbReference>
<evidence type="ECO:0000256" key="3">
    <source>
        <dbReference type="ARBA" id="ARBA00012094"/>
    </source>
</evidence>
<dbReference type="RefSeq" id="XP_007834448.1">
    <property type="nucleotide sequence ID" value="XM_007836257.1"/>
</dbReference>
<evidence type="ECO:0000256" key="6">
    <source>
        <dbReference type="ARBA" id="ARBA00022837"/>
    </source>
</evidence>
<gene>
    <name evidence="16" type="ORF">PFICI_07676</name>
</gene>
<dbReference type="Proteomes" id="UP000030651">
    <property type="component" value="Unassembled WGS sequence"/>
</dbReference>
<dbReference type="InterPro" id="IPR015377">
    <property type="entry name" value="Fumarylacetoacetase_N"/>
</dbReference>
<feature type="binding site" evidence="12">
    <location>
        <position position="239"/>
    </location>
    <ligand>
        <name>Mg(2+)</name>
        <dbReference type="ChEBI" id="CHEBI:18420"/>
    </ligand>
</feature>
<evidence type="ECO:0000256" key="1">
    <source>
        <dbReference type="ARBA" id="ARBA00004782"/>
    </source>
</evidence>
<dbReference type="GO" id="GO:0006559">
    <property type="term" value="P:L-phenylalanine catabolic process"/>
    <property type="evidence" value="ECO:0007669"/>
    <property type="project" value="UniProtKB-UniRule"/>
</dbReference>
<dbReference type="Gene3D" id="3.90.850.10">
    <property type="entry name" value="Fumarylacetoacetase-like, C-terminal domain"/>
    <property type="match status" value="1"/>
</dbReference>
<comment type="similarity">
    <text evidence="2 13">Belongs to the FAH family.</text>
</comment>
<dbReference type="PANTHER" id="PTHR43069">
    <property type="entry name" value="FUMARYLACETOACETASE"/>
    <property type="match status" value="1"/>
</dbReference>
<evidence type="ECO:0000259" key="15">
    <source>
        <dbReference type="Pfam" id="PF09298"/>
    </source>
</evidence>
<dbReference type="OrthoDB" id="9971669at2759"/>
<feature type="binding site" evidence="12">
    <location>
        <position position="181"/>
    </location>
    <ligand>
        <name>Ca(2+)</name>
        <dbReference type="ChEBI" id="CHEBI:29108"/>
    </ligand>
</feature>
<dbReference type="Gene3D" id="2.30.30.230">
    <property type="entry name" value="Fumarylacetoacetase, N-terminal domain"/>
    <property type="match status" value="1"/>
</dbReference>
<name>W3X416_PESFW</name>
<dbReference type="GO" id="GO:1902000">
    <property type="term" value="P:homogentisate catabolic process"/>
    <property type="evidence" value="ECO:0007669"/>
    <property type="project" value="TreeGrafter"/>
</dbReference>
<evidence type="ECO:0000256" key="13">
    <source>
        <dbReference type="RuleBase" id="RU366008"/>
    </source>
</evidence>
<evidence type="ECO:0000256" key="12">
    <source>
        <dbReference type="PIRSR" id="PIRSR605959-3"/>
    </source>
</evidence>
<feature type="binding site" evidence="12">
    <location>
        <position position="235"/>
    </location>
    <ligand>
        <name>Mg(2+)</name>
        <dbReference type="ChEBI" id="CHEBI:18420"/>
    </ligand>
</feature>
<dbReference type="InterPro" id="IPR036663">
    <property type="entry name" value="Fumarylacetoacetase_C_sf"/>
</dbReference>
<feature type="binding site" evidence="12">
    <location>
        <position position="215"/>
    </location>
    <ligand>
        <name>Ca(2+)</name>
        <dbReference type="ChEBI" id="CHEBI:29108"/>
    </ligand>
</feature>
<evidence type="ECO:0000313" key="16">
    <source>
        <dbReference type="EMBL" id="ETS80147.1"/>
    </source>
</evidence>
<reference evidence="17" key="1">
    <citation type="journal article" date="2015" name="BMC Genomics">
        <title>Genomic and transcriptomic analysis of the endophytic fungus Pestalotiopsis fici reveals its lifestyle and high potential for synthesis of natural products.</title>
        <authorList>
            <person name="Wang X."/>
            <person name="Zhang X."/>
            <person name="Liu L."/>
            <person name="Xiang M."/>
            <person name="Wang W."/>
            <person name="Sun X."/>
            <person name="Che Y."/>
            <person name="Guo L."/>
            <person name="Liu G."/>
            <person name="Guo L."/>
            <person name="Wang C."/>
            <person name="Yin W.B."/>
            <person name="Stadler M."/>
            <person name="Zhang X."/>
            <person name="Liu X."/>
        </authorList>
    </citation>
    <scope>NUCLEOTIDE SEQUENCE [LARGE SCALE GENOMIC DNA]</scope>
    <source>
        <strain evidence="17">W106-1 / CGMCC3.15140</strain>
    </source>
</reference>
<dbReference type="InterPro" id="IPR005959">
    <property type="entry name" value="Fumarylacetoacetase"/>
</dbReference>